<keyword evidence="6 7" id="KW-0472">Membrane</keyword>
<keyword evidence="4 7" id="KW-0812">Transmembrane</keyword>
<comment type="subcellular location">
    <subcellularLocation>
        <location evidence="1 7">Cell membrane</location>
        <topology evidence="1 7">Multi-pass membrane protein</topology>
    </subcellularLocation>
</comment>
<evidence type="ECO:0000256" key="2">
    <source>
        <dbReference type="ARBA" id="ARBA00010792"/>
    </source>
</evidence>
<sequence>MRAGHRLSARWFPFTRRDDSGSVLPEGLDAVLTGPWGLALMALLVVGDAFFVVVPGEIAVTALGALAVSLGSPALWAVVLCAAAAAAVGDVACYLIGRGVGVERWRWMRSRRVRAALEWARGRLDRGTATVLFTARFVPFARLAVNLVAGASRIHPPRYLGLVVLAATGWAAYQAAIGAAIAAIVPGGPLVAIVVSVALAVGIGLLIDVAVTGARRARRPSPPRRGEQ</sequence>
<evidence type="ECO:0000256" key="6">
    <source>
        <dbReference type="ARBA" id="ARBA00023136"/>
    </source>
</evidence>
<evidence type="ECO:0000313" key="10">
    <source>
        <dbReference type="Proteomes" id="UP001199642"/>
    </source>
</evidence>
<proteinExistence type="inferred from homology"/>
<comment type="similarity">
    <text evidence="2 7">Belongs to the DedA family.</text>
</comment>
<name>A0ABY3RV00_9MICO</name>
<evidence type="ECO:0000256" key="7">
    <source>
        <dbReference type="RuleBase" id="RU367016"/>
    </source>
</evidence>
<dbReference type="InterPro" id="IPR032816">
    <property type="entry name" value="VTT_dom"/>
</dbReference>
<dbReference type="Pfam" id="PF09335">
    <property type="entry name" value="VTT_dom"/>
    <property type="match status" value="1"/>
</dbReference>
<reference evidence="9 10" key="1">
    <citation type="submission" date="2023-01" db="EMBL/GenBank/DDBJ databases">
        <title>Characterization of estradiol degrading bacteria Microbacterium sp. MZT7 and reveal degrading genes through genome analysis.</title>
        <authorList>
            <person name="Hao P."/>
            <person name="Gao Y."/>
        </authorList>
    </citation>
    <scope>NUCLEOTIDE SEQUENCE [LARGE SCALE GENOMIC DNA]</scope>
    <source>
        <strain evidence="9 10">MZT7</strain>
    </source>
</reference>
<evidence type="ECO:0000256" key="1">
    <source>
        <dbReference type="ARBA" id="ARBA00004651"/>
    </source>
</evidence>
<dbReference type="EMBL" id="CP082781">
    <property type="protein sequence ID" value="UGS27898.1"/>
    <property type="molecule type" value="Genomic_DNA"/>
</dbReference>
<dbReference type="PANTHER" id="PTHR30353:SF0">
    <property type="entry name" value="TRANSMEMBRANE PROTEIN"/>
    <property type="match status" value="1"/>
</dbReference>
<evidence type="ECO:0000256" key="5">
    <source>
        <dbReference type="ARBA" id="ARBA00022989"/>
    </source>
</evidence>
<feature type="transmembrane region" description="Helical" evidence="7">
    <location>
        <begin position="159"/>
        <end position="184"/>
    </location>
</feature>
<feature type="transmembrane region" description="Helical" evidence="7">
    <location>
        <begin position="190"/>
        <end position="211"/>
    </location>
</feature>
<evidence type="ECO:0000256" key="3">
    <source>
        <dbReference type="ARBA" id="ARBA00022475"/>
    </source>
</evidence>
<dbReference type="InterPro" id="IPR032818">
    <property type="entry name" value="DedA-like"/>
</dbReference>
<evidence type="ECO:0000313" key="9">
    <source>
        <dbReference type="EMBL" id="UGS27898.1"/>
    </source>
</evidence>
<keyword evidence="3 7" id="KW-1003">Cell membrane</keyword>
<keyword evidence="5 7" id="KW-1133">Transmembrane helix</keyword>
<feature type="transmembrane region" description="Helical" evidence="7">
    <location>
        <begin position="38"/>
        <end position="68"/>
    </location>
</feature>
<organism evidence="9 10">
    <name type="scientific">Microbacterium resistens</name>
    <dbReference type="NCBI Taxonomy" id="156977"/>
    <lineage>
        <taxon>Bacteria</taxon>
        <taxon>Bacillati</taxon>
        <taxon>Actinomycetota</taxon>
        <taxon>Actinomycetes</taxon>
        <taxon>Micrococcales</taxon>
        <taxon>Microbacteriaceae</taxon>
        <taxon>Microbacterium</taxon>
    </lineage>
</organism>
<dbReference type="PANTHER" id="PTHR30353">
    <property type="entry name" value="INNER MEMBRANE PROTEIN DEDA-RELATED"/>
    <property type="match status" value="1"/>
</dbReference>
<evidence type="ECO:0000259" key="8">
    <source>
        <dbReference type="Pfam" id="PF09335"/>
    </source>
</evidence>
<protein>
    <submittedName>
        <fullName evidence="9">VTT domain-containing protein</fullName>
    </submittedName>
</protein>
<dbReference type="Proteomes" id="UP001199642">
    <property type="component" value="Chromosome"/>
</dbReference>
<keyword evidence="10" id="KW-1185">Reference proteome</keyword>
<accession>A0ABY3RV00</accession>
<feature type="transmembrane region" description="Helical" evidence="7">
    <location>
        <begin position="74"/>
        <end position="97"/>
    </location>
</feature>
<gene>
    <name evidence="9" type="ORF">K8F61_06960</name>
</gene>
<feature type="domain" description="VTT" evidence="8">
    <location>
        <begin position="54"/>
        <end position="179"/>
    </location>
</feature>
<evidence type="ECO:0000256" key="4">
    <source>
        <dbReference type="ARBA" id="ARBA00022692"/>
    </source>
</evidence>